<reference evidence="4" key="1">
    <citation type="journal article" date="2017" name="Environ. Microbiol. Rep.">
        <title>Genetic Diversity of Marine Anaerobic Ammonium-Oxidizing Bacteria as Revealed by Genomic and Proteomic Analyses of 'Candidatus Scalindua japonica'.</title>
        <authorList>
            <person name="Oshiki M."/>
            <person name="Mizuto K."/>
            <person name="Kimura Z."/>
            <person name="Kindaichi T."/>
            <person name="Satoh H."/>
            <person name="Okabe S."/>
        </authorList>
    </citation>
    <scope>NUCLEOTIDE SEQUENCE [LARGE SCALE GENOMIC DNA]</scope>
    <source>
        <strain evidence="4">husup-a2</strain>
    </source>
</reference>
<accession>A0A286TUQ1</accession>
<dbReference type="GO" id="GO:0003677">
    <property type="term" value="F:DNA binding"/>
    <property type="evidence" value="ECO:0007669"/>
    <property type="project" value="UniProtKB-UniRule"/>
</dbReference>
<keyword evidence="4" id="KW-1185">Reference proteome</keyword>
<sequence length="74" mass="8564">MLVSKLTSKGQITIPRKVRERLGISTGDKIQFKEKNGIFIIKKSVKESPFDKWIGYLKDKNKNTDTIIEEIRGR</sequence>
<dbReference type="Pfam" id="PF04014">
    <property type="entry name" value="MazE_antitoxin"/>
    <property type="match status" value="1"/>
</dbReference>
<dbReference type="SUPFAM" id="SSF89447">
    <property type="entry name" value="AbrB/MazE/MraZ-like"/>
    <property type="match status" value="1"/>
</dbReference>
<dbReference type="Proteomes" id="UP000218542">
    <property type="component" value="Unassembled WGS sequence"/>
</dbReference>
<proteinExistence type="predicted"/>
<evidence type="ECO:0000256" key="1">
    <source>
        <dbReference type="PROSITE-ProRule" id="PRU01076"/>
    </source>
</evidence>
<dbReference type="RefSeq" id="WP_096892708.1">
    <property type="nucleotide sequence ID" value="NZ_BAOS01000004.1"/>
</dbReference>
<dbReference type="InterPro" id="IPR037914">
    <property type="entry name" value="SpoVT-AbrB_sf"/>
</dbReference>
<keyword evidence="1" id="KW-0238">DNA-binding</keyword>
<dbReference type="OrthoDB" id="9811597at2"/>
<evidence type="ECO:0000313" key="4">
    <source>
        <dbReference type="Proteomes" id="UP000218542"/>
    </source>
</evidence>
<dbReference type="NCBIfam" id="TIGR01439">
    <property type="entry name" value="lp_hng_hel_AbrB"/>
    <property type="match status" value="1"/>
</dbReference>
<dbReference type="AlphaFoldDB" id="A0A286TUQ1"/>
<feature type="domain" description="SpoVT-AbrB" evidence="2">
    <location>
        <begin position="1"/>
        <end position="46"/>
    </location>
</feature>
<organism evidence="3 4">
    <name type="scientific">Candidatus Scalindua japonica</name>
    <dbReference type="NCBI Taxonomy" id="1284222"/>
    <lineage>
        <taxon>Bacteria</taxon>
        <taxon>Pseudomonadati</taxon>
        <taxon>Planctomycetota</taxon>
        <taxon>Candidatus Brocadiia</taxon>
        <taxon>Candidatus Brocadiales</taxon>
        <taxon>Candidatus Scalinduaceae</taxon>
        <taxon>Candidatus Scalindua</taxon>
    </lineage>
</organism>
<dbReference type="PROSITE" id="PS51740">
    <property type="entry name" value="SPOVT_ABRB"/>
    <property type="match status" value="1"/>
</dbReference>
<dbReference type="Gene3D" id="2.10.260.10">
    <property type="match status" value="1"/>
</dbReference>
<dbReference type="SMART" id="SM00966">
    <property type="entry name" value="SpoVT_AbrB"/>
    <property type="match status" value="1"/>
</dbReference>
<dbReference type="EMBL" id="BAOS01000004">
    <property type="protein sequence ID" value="GAX59575.1"/>
    <property type="molecule type" value="Genomic_DNA"/>
</dbReference>
<evidence type="ECO:0000313" key="3">
    <source>
        <dbReference type="EMBL" id="GAX59575.1"/>
    </source>
</evidence>
<comment type="caution">
    <text evidence="3">The sequence shown here is derived from an EMBL/GenBank/DDBJ whole genome shotgun (WGS) entry which is preliminary data.</text>
</comment>
<protein>
    <submittedName>
        <fullName evidence="3">Regulators of stationary/sporulation gene expression</fullName>
    </submittedName>
</protein>
<name>A0A286TUQ1_9BACT</name>
<evidence type="ECO:0000259" key="2">
    <source>
        <dbReference type="PROSITE" id="PS51740"/>
    </source>
</evidence>
<dbReference type="InterPro" id="IPR007159">
    <property type="entry name" value="SpoVT-AbrB_dom"/>
</dbReference>
<gene>
    <name evidence="3" type="ORF">SCALIN_C04_0063</name>
</gene>